<dbReference type="EMBL" id="JN698997">
    <property type="protein sequence ID" value="AER47859.1"/>
    <property type="molecule type" value="Genomic_DNA"/>
</dbReference>
<sequence>MVSDLSAVECRACGEIMGYVNSDQVVRTEFACRCGEYGCKSHYAPKDWTKATRVAAYQRLLKIFPLGGR</sequence>
<name>G8I565_9CAUD</name>
<dbReference type="Proteomes" id="UP000005860">
    <property type="component" value="Segment"/>
</dbReference>
<organism evidence="1 2">
    <name type="scientific">Mycobacterium phage Courthouse</name>
    <dbReference type="NCBI Taxonomy" id="2923000"/>
    <lineage>
        <taxon>Viruses</taxon>
        <taxon>Duplodnaviria</taxon>
        <taxon>Heunggongvirae</taxon>
        <taxon>Uroviricota</taxon>
        <taxon>Caudoviricetes</taxon>
        <taxon>Omegavirus</taxon>
        <taxon>Omegavirus courthouse</taxon>
    </lineage>
</organism>
<reference evidence="1 2" key="1">
    <citation type="journal article" date="2012" name="J. Virol.">
        <title>Complete Genome Sequences of 138 Mycobacteriophages.</title>
        <authorList>
            <consortium name="the Science Education Alliance Phage Hunters Advancing Genomics and Evolutionary Science Program"/>
            <consortium name="the KwaZulu-Natal Research Institute for Tuberculosis and HIV Mycobacterial Genetics Course Students"/>
            <consortium name="the Phage Hunters Integrating Research and Education Program"/>
            <person name="Hatfull G.F."/>
        </authorList>
    </citation>
    <scope>NUCLEOTIDE SEQUENCE [LARGE SCALE GENOMIC DNA]</scope>
</reference>
<proteinExistence type="predicted"/>
<dbReference type="RefSeq" id="YP_009011907.1">
    <property type="nucleotide sequence ID" value="NC_023690.1"/>
</dbReference>
<evidence type="ECO:0000313" key="2">
    <source>
        <dbReference type="Proteomes" id="UP000005860"/>
    </source>
</evidence>
<dbReference type="KEGG" id="vg:18559280"/>
<keyword evidence="2" id="KW-1185">Reference proteome</keyword>
<accession>G8I565</accession>
<dbReference type="GeneID" id="18559280"/>
<protein>
    <submittedName>
        <fullName evidence="1">Uncharacterized protein</fullName>
    </submittedName>
</protein>
<gene>
    <name evidence="1" type="primary">8</name>
    <name evidence="1" type="ORF">COURTHOUSE_8</name>
</gene>
<evidence type="ECO:0000313" key="1">
    <source>
        <dbReference type="EMBL" id="AER47859.1"/>
    </source>
</evidence>